<dbReference type="InterPro" id="IPR009078">
    <property type="entry name" value="Ferritin-like_SF"/>
</dbReference>
<dbReference type="Pfam" id="PF00210">
    <property type="entry name" value="Ferritin"/>
    <property type="match status" value="1"/>
</dbReference>
<accession>A0ABS4WY82</accession>
<evidence type="ECO:0000313" key="5">
    <source>
        <dbReference type="Proteomes" id="UP001519290"/>
    </source>
</evidence>
<proteinExistence type="inferred from homology"/>
<dbReference type="SUPFAM" id="SSF47240">
    <property type="entry name" value="Ferritin-like"/>
    <property type="match status" value="1"/>
</dbReference>
<evidence type="ECO:0000256" key="2">
    <source>
        <dbReference type="RuleBase" id="RU003875"/>
    </source>
</evidence>
<dbReference type="InterPro" id="IPR002177">
    <property type="entry name" value="DPS_DNA-bd"/>
</dbReference>
<evidence type="ECO:0000256" key="1">
    <source>
        <dbReference type="ARBA" id="ARBA00009497"/>
    </source>
</evidence>
<dbReference type="PIRSF" id="PIRSF005900">
    <property type="entry name" value="Dps"/>
    <property type="match status" value="1"/>
</dbReference>
<dbReference type="InterPro" id="IPR008331">
    <property type="entry name" value="Ferritin_DPS_dom"/>
</dbReference>
<dbReference type="GO" id="GO:0003677">
    <property type="term" value="F:DNA binding"/>
    <property type="evidence" value="ECO:0007669"/>
    <property type="project" value="UniProtKB-KW"/>
</dbReference>
<gene>
    <name evidence="4" type="ORF">JOF43_001121</name>
</gene>
<reference evidence="4 5" key="1">
    <citation type="submission" date="2021-03" db="EMBL/GenBank/DDBJ databases">
        <title>Sequencing the genomes of 1000 actinobacteria strains.</title>
        <authorList>
            <person name="Klenk H.-P."/>
        </authorList>
    </citation>
    <scope>NUCLEOTIDE SEQUENCE [LARGE SCALE GENOMIC DNA]</scope>
    <source>
        <strain evidence="4 5">DSM 14566</strain>
    </source>
</reference>
<dbReference type="Proteomes" id="UP001519290">
    <property type="component" value="Unassembled WGS sequence"/>
</dbReference>
<dbReference type="EMBL" id="JAGIOD010000001">
    <property type="protein sequence ID" value="MBP2381164.1"/>
    <property type="molecule type" value="Genomic_DNA"/>
</dbReference>
<dbReference type="InterPro" id="IPR023188">
    <property type="entry name" value="DPS_DNA-bd_CS"/>
</dbReference>
<evidence type="ECO:0000259" key="3">
    <source>
        <dbReference type="Pfam" id="PF00210"/>
    </source>
</evidence>
<feature type="domain" description="Ferritin/DPS" evidence="3">
    <location>
        <begin position="21"/>
        <end position="160"/>
    </location>
</feature>
<dbReference type="PANTHER" id="PTHR42932">
    <property type="entry name" value="GENERAL STRESS PROTEIN 20U"/>
    <property type="match status" value="1"/>
</dbReference>
<name>A0ABS4WY82_9MICO</name>
<evidence type="ECO:0000313" key="4">
    <source>
        <dbReference type="EMBL" id="MBP2381164.1"/>
    </source>
</evidence>
<protein>
    <submittedName>
        <fullName evidence="4">Starvation-inducible DNA-binding protein</fullName>
    </submittedName>
</protein>
<keyword evidence="5" id="KW-1185">Reference proteome</keyword>
<dbReference type="Gene3D" id="1.20.1260.10">
    <property type="match status" value="1"/>
</dbReference>
<sequence length="163" mass="18134">MADLSYTVPGLGTDDSVRLVETLQDRLHAMNDLQLTLKHAHWNVTGPHFIAVHEMLDPQVEEVRGDADDLAERIAQLGGSPVGTPGRLVAERSWSDYTLGKADTQEHLHALDEVYDGIIASNRKAITLAGELDPLTEDILIEQTRGLEKFQWFVRAHLERSSS</sequence>
<comment type="caution">
    <text evidence="4">The sequence shown here is derived from an EMBL/GenBank/DDBJ whole genome shotgun (WGS) entry which is preliminary data.</text>
</comment>
<dbReference type="InterPro" id="IPR012347">
    <property type="entry name" value="Ferritin-like"/>
</dbReference>
<dbReference type="PRINTS" id="PR01346">
    <property type="entry name" value="HELNAPAPROT"/>
</dbReference>
<dbReference type="PROSITE" id="PS00818">
    <property type="entry name" value="DPS_1"/>
    <property type="match status" value="1"/>
</dbReference>
<keyword evidence="4" id="KW-0238">DNA-binding</keyword>
<organism evidence="4 5">
    <name type="scientific">Brachybacterium sacelli</name>
    <dbReference type="NCBI Taxonomy" id="173364"/>
    <lineage>
        <taxon>Bacteria</taxon>
        <taxon>Bacillati</taxon>
        <taxon>Actinomycetota</taxon>
        <taxon>Actinomycetes</taxon>
        <taxon>Micrococcales</taxon>
        <taxon>Dermabacteraceae</taxon>
        <taxon>Brachybacterium</taxon>
    </lineage>
</organism>
<dbReference type="RefSeq" id="WP_209900122.1">
    <property type="nucleotide sequence ID" value="NZ_BAAAJW010000018.1"/>
</dbReference>
<dbReference type="NCBIfam" id="NF006975">
    <property type="entry name" value="PRK09448.1"/>
    <property type="match status" value="1"/>
</dbReference>
<dbReference type="CDD" id="cd01043">
    <property type="entry name" value="DPS"/>
    <property type="match status" value="1"/>
</dbReference>
<comment type="similarity">
    <text evidence="1 2">Belongs to the Dps family.</text>
</comment>
<dbReference type="PANTHER" id="PTHR42932:SF3">
    <property type="entry name" value="DNA PROTECTION DURING STARVATION PROTEIN"/>
    <property type="match status" value="1"/>
</dbReference>